<dbReference type="InterPro" id="IPR013325">
    <property type="entry name" value="RNA_pol_sigma_r2"/>
</dbReference>
<dbReference type="InterPro" id="IPR039425">
    <property type="entry name" value="RNA_pol_sigma-70-like"/>
</dbReference>
<dbReference type="InterPro" id="IPR007627">
    <property type="entry name" value="RNA_pol_sigma70_r2"/>
</dbReference>
<evidence type="ECO:0000256" key="4">
    <source>
        <dbReference type="ARBA" id="ARBA00023163"/>
    </source>
</evidence>
<dbReference type="EMBL" id="LT598653">
    <property type="protein sequence ID" value="SBV31902.1"/>
    <property type="molecule type" value="Genomic_DNA"/>
</dbReference>
<sequence>MSETIAHDHRRGSSLEEVFLDERVRLLAFLRRIGAGEDAEDILHDAWIRIRSLDRPMPAEAISYLYRTLHNLVIDRRRSSRRLVHRDTHWAEAVGDVSGRCAQPDSERRLLAIDEVRAIHEAIDALGEPGADIFRRHRLQGQTQRAIADELEMGLSTVEKHLRRAYAALLAFRRAGDDV</sequence>
<dbReference type="Gene3D" id="1.10.1740.10">
    <property type="match status" value="1"/>
</dbReference>
<dbReference type="InterPro" id="IPR013249">
    <property type="entry name" value="RNA_pol_sigma70_r4_t2"/>
</dbReference>
<reference evidence="7" key="1">
    <citation type="submission" date="2016-03" db="EMBL/GenBank/DDBJ databases">
        <authorList>
            <person name="Ploux O."/>
        </authorList>
    </citation>
    <scope>NUCLEOTIDE SEQUENCE</scope>
    <source>
        <strain evidence="7">UC10</strain>
    </source>
</reference>
<gene>
    <name evidence="7" type="ORF">SPPYR_0782</name>
</gene>
<dbReference type="NCBIfam" id="TIGR02937">
    <property type="entry name" value="sigma70-ECF"/>
    <property type="match status" value="1"/>
</dbReference>
<dbReference type="Pfam" id="PF04542">
    <property type="entry name" value="Sigma70_r2"/>
    <property type="match status" value="1"/>
</dbReference>
<dbReference type="AlphaFoldDB" id="A0A1Y5PPD9"/>
<evidence type="ECO:0000256" key="3">
    <source>
        <dbReference type="ARBA" id="ARBA00023082"/>
    </source>
</evidence>
<dbReference type="SUPFAM" id="SSF88946">
    <property type="entry name" value="Sigma2 domain of RNA polymerase sigma factors"/>
    <property type="match status" value="1"/>
</dbReference>
<dbReference type="PANTHER" id="PTHR43133">
    <property type="entry name" value="RNA POLYMERASE ECF-TYPE SIGMA FACTO"/>
    <property type="match status" value="1"/>
</dbReference>
<name>A0A1Y5PPD9_9SPHN</name>
<keyword evidence="3" id="KW-0731">Sigma factor</keyword>
<feature type="domain" description="RNA polymerase sigma factor 70 region 4 type 2" evidence="6">
    <location>
        <begin position="117"/>
        <end position="169"/>
    </location>
</feature>
<evidence type="ECO:0000256" key="1">
    <source>
        <dbReference type="ARBA" id="ARBA00010641"/>
    </source>
</evidence>
<dbReference type="Pfam" id="PF08281">
    <property type="entry name" value="Sigma70_r4_2"/>
    <property type="match status" value="1"/>
</dbReference>
<dbReference type="InterPro" id="IPR036388">
    <property type="entry name" value="WH-like_DNA-bd_sf"/>
</dbReference>
<comment type="similarity">
    <text evidence="1">Belongs to the sigma-70 factor family. ECF subfamily.</text>
</comment>
<dbReference type="KEGG" id="sphu:SPPYR_0782"/>
<dbReference type="GO" id="GO:0003677">
    <property type="term" value="F:DNA binding"/>
    <property type="evidence" value="ECO:0007669"/>
    <property type="project" value="InterPro"/>
</dbReference>
<keyword evidence="2" id="KW-0805">Transcription regulation</keyword>
<dbReference type="GO" id="GO:0006352">
    <property type="term" value="P:DNA-templated transcription initiation"/>
    <property type="evidence" value="ECO:0007669"/>
    <property type="project" value="InterPro"/>
</dbReference>
<proteinExistence type="inferred from homology"/>
<evidence type="ECO:0000313" key="7">
    <source>
        <dbReference type="EMBL" id="SBV31902.1"/>
    </source>
</evidence>
<dbReference type="RefSeq" id="WP_295323891.1">
    <property type="nucleotide sequence ID" value="NZ_LT598653.1"/>
</dbReference>
<evidence type="ECO:0000259" key="5">
    <source>
        <dbReference type="Pfam" id="PF04542"/>
    </source>
</evidence>
<evidence type="ECO:0000259" key="6">
    <source>
        <dbReference type="Pfam" id="PF08281"/>
    </source>
</evidence>
<protein>
    <submittedName>
        <fullName evidence="7">RNA polymerase, sigma-24 subunit, ECF subfamily</fullName>
    </submittedName>
</protein>
<dbReference type="GO" id="GO:0016987">
    <property type="term" value="F:sigma factor activity"/>
    <property type="evidence" value="ECO:0007669"/>
    <property type="project" value="UniProtKB-KW"/>
</dbReference>
<dbReference type="Gene3D" id="1.10.10.10">
    <property type="entry name" value="Winged helix-like DNA-binding domain superfamily/Winged helix DNA-binding domain"/>
    <property type="match status" value="1"/>
</dbReference>
<dbReference type="InterPro" id="IPR014284">
    <property type="entry name" value="RNA_pol_sigma-70_dom"/>
</dbReference>
<feature type="domain" description="RNA polymerase sigma-70 region 2" evidence="5">
    <location>
        <begin position="25"/>
        <end position="82"/>
    </location>
</feature>
<evidence type="ECO:0000256" key="2">
    <source>
        <dbReference type="ARBA" id="ARBA00023015"/>
    </source>
</evidence>
<dbReference type="InterPro" id="IPR013324">
    <property type="entry name" value="RNA_pol_sigma_r3/r4-like"/>
</dbReference>
<accession>A0A1Y5PPD9</accession>
<keyword evidence="4" id="KW-0804">Transcription</keyword>
<dbReference type="SUPFAM" id="SSF88659">
    <property type="entry name" value="Sigma3 and sigma4 domains of RNA polymerase sigma factors"/>
    <property type="match status" value="1"/>
</dbReference>
<dbReference type="PANTHER" id="PTHR43133:SF63">
    <property type="entry name" value="RNA POLYMERASE SIGMA FACTOR FECI-RELATED"/>
    <property type="match status" value="1"/>
</dbReference>
<organism evidence="7">
    <name type="scientific">uncultured Sphingopyxis sp</name>
    <dbReference type="NCBI Taxonomy" id="310581"/>
    <lineage>
        <taxon>Bacteria</taxon>
        <taxon>Pseudomonadati</taxon>
        <taxon>Pseudomonadota</taxon>
        <taxon>Alphaproteobacteria</taxon>
        <taxon>Sphingomonadales</taxon>
        <taxon>Sphingomonadaceae</taxon>
        <taxon>Sphingopyxis</taxon>
        <taxon>environmental samples</taxon>
    </lineage>
</organism>